<dbReference type="Proteomes" id="UP001597176">
    <property type="component" value="Unassembled WGS sequence"/>
</dbReference>
<evidence type="ECO:0000313" key="4">
    <source>
        <dbReference type="Proteomes" id="UP001597176"/>
    </source>
</evidence>
<dbReference type="RefSeq" id="WP_238204428.1">
    <property type="nucleotide sequence ID" value="NZ_JBHTND010000019.1"/>
</dbReference>
<comment type="caution">
    <text evidence="3">The sequence shown here is derived from an EMBL/GenBank/DDBJ whole genome shotgun (WGS) entry which is preliminary data.</text>
</comment>
<dbReference type="PANTHER" id="PTHR36565:SF1">
    <property type="entry name" value="UPF0332 PROTEIN TM_1000"/>
    <property type="match status" value="1"/>
</dbReference>
<dbReference type="Gene3D" id="1.20.120.330">
    <property type="entry name" value="Nucleotidyltransferases domain 2"/>
    <property type="match status" value="1"/>
</dbReference>
<keyword evidence="4" id="KW-1185">Reference proteome</keyword>
<sequence length="128" mass="13852">MTPTTYMEKALRALAGARVLLDADDSEGACSRAYYAMFDAARAALIAVEAEGAQESTKTHRGLIAAFGKHLVLTGCVDAELGRCFNKVQGLRMMADYVGEPLSREDAAWAIVQAEIFIQTLQERIVAP</sequence>
<evidence type="ECO:0000256" key="1">
    <source>
        <dbReference type="ARBA" id="ARBA00038248"/>
    </source>
</evidence>
<reference evidence="4" key="1">
    <citation type="journal article" date="2019" name="Int. J. Syst. Evol. Microbiol.">
        <title>The Global Catalogue of Microorganisms (GCM) 10K type strain sequencing project: providing services to taxonomists for standard genome sequencing and annotation.</title>
        <authorList>
            <consortium name="The Broad Institute Genomics Platform"/>
            <consortium name="The Broad Institute Genome Sequencing Center for Infectious Disease"/>
            <person name="Wu L."/>
            <person name="Ma J."/>
        </authorList>
    </citation>
    <scope>NUCLEOTIDE SEQUENCE [LARGE SCALE GENOMIC DNA]</scope>
    <source>
        <strain evidence="4">CCUG 56108</strain>
    </source>
</reference>
<proteinExistence type="inferred from homology"/>
<name>A0ABW3X1J8_9HYPH</name>
<accession>A0ABW3X1J8</accession>
<dbReference type="PANTHER" id="PTHR36565">
    <property type="entry name" value="UPF0332 PROTEIN TM_1000"/>
    <property type="match status" value="1"/>
</dbReference>
<dbReference type="InterPro" id="IPR007842">
    <property type="entry name" value="HEPN_dom"/>
</dbReference>
<organism evidence="3 4">
    <name type="scientific">Methylobacterium marchantiae</name>
    <dbReference type="NCBI Taxonomy" id="600331"/>
    <lineage>
        <taxon>Bacteria</taxon>
        <taxon>Pseudomonadati</taxon>
        <taxon>Pseudomonadota</taxon>
        <taxon>Alphaproteobacteria</taxon>
        <taxon>Hyphomicrobiales</taxon>
        <taxon>Methylobacteriaceae</taxon>
        <taxon>Methylobacterium</taxon>
    </lineage>
</organism>
<dbReference type="Pfam" id="PF05168">
    <property type="entry name" value="HEPN"/>
    <property type="match status" value="1"/>
</dbReference>
<dbReference type="InterPro" id="IPR052226">
    <property type="entry name" value="UPF0332_toxin"/>
</dbReference>
<comment type="similarity">
    <text evidence="1">Belongs to the UPF0332 family.</text>
</comment>
<evidence type="ECO:0000313" key="3">
    <source>
        <dbReference type="EMBL" id="MFD1302791.1"/>
    </source>
</evidence>
<feature type="domain" description="HEPN" evidence="2">
    <location>
        <begin position="6"/>
        <end position="122"/>
    </location>
</feature>
<protein>
    <submittedName>
        <fullName evidence="3">HEPN domain-containing protein</fullName>
    </submittedName>
</protein>
<gene>
    <name evidence="3" type="ORF">ACFQ4G_14550</name>
</gene>
<dbReference type="EMBL" id="JBHTND010000019">
    <property type="protein sequence ID" value="MFD1302791.1"/>
    <property type="molecule type" value="Genomic_DNA"/>
</dbReference>
<evidence type="ECO:0000259" key="2">
    <source>
        <dbReference type="Pfam" id="PF05168"/>
    </source>
</evidence>